<dbReference type="Pfam" id="PF03480">
    <property type="entry name" value="DctP"/>
    <property type="match status" value="1"/>
</dbReference>
<dbReference type="PANTHER" id="PTHR33376">
    <property type="match status" value="1"/>
</dbReference>
<feature type="signal peptide" evidence="2">
    <location>
        <begin position="1"/>
        <end position="34"/>
    </location>
</feature>
<dbReference type="NCBIfam" id="NF037995">
    <property type="entry name" value="TRAP_S1"/>
    <property type="match status" value="1"/>
</dbReference>
<evidence type="ECO:0000256" key="2">
    <source>
        <dbReference type="SAM" id="SignalP"/>
    </source>
</evidence>
<sequence>MYQSPKRRHFLKRTLAGCVLAFAAGLSVVPQAAAAEHNWRFVNLYSRGTAYGEVYKHFAENIEAMSGGRIAVQMMYAGEGVGQTGVLGSVKSGLVTMGAPFQPMHAGEFPPGVVEVGLPGMTDDVGELSALFHERGWGEVLTEAYDKQNLVWLEPYIQLPVYVLTKEPIKSIEDFKGLKIRAPGAYGKFLRKLGASPASMAWSEIYTSLATGVIDGSIGSNLIDHRDGNHVEVAKYMYPLPIAGAQVLPIVVNKMAWNKLPDDLKAIVRTASAQHAREQMTKSRLWEQQAIADMAAKGMQWSPEPSEADKRQWSEAANSLWSEYAKSDKYSSRMVDILQKQQ</sequence>
<dbReference type="AlphaFoldDB" id="A0A0J1K6S4"/>
<gene>
    <name evidence="3" type="ORF">ABT57_10355</name>
</gene>
<feature type="chain" id="PRO_5005254002" evidence="2">
    <location>
        <begin position="35"/>
        <end position="342"/>
    </location>
</feature>
<evidence type="ECO:0000313" key="4">
    <source>
        <dbReference type="Proteomes" id="UP000035909"/>
    </source>
</evidence>
<dbReference type="OrthoDB" id="9769667at2"/>
<dbReference type="InterPro" id="IPR006311">
    <property type="entry name" value="TAT_signal"/>
</dbReference>
<keyword evidence="1 2" id="KW-0732">Signal</keyword>
<dbReference type="CDD" id="cd13683">
    <property type="entry name" value="PBP2_TRAP_DctP6_7"/>
    <property type="match status" value="1"/>
</dbReference>
<dbReference type="RefSeq" id="WP_047885135.1">
    <property type="nucleotide sequence ID" value="NZ_CP071326.1"/>
</dbReference>
<dbReference type="PATRIC" id="fig|320778.3.peg.2256"/>
<dbReference type="Gene3D" id="3.40.190.170">
    <property type="entry name" value="Bacterial extracellular solute-binding protein, family 7"/>
    <property type="match status" value="1"/>
</dbReference>
<evidence type="ECO:0000313" key="3">
    <source>
        <dbReference type="EMBL" id="KLV10047.1"/>
    </source>
</evidence>
<dbReference type="Proteomes" id="UP000035909">
    <property type="component" value="Unassembled WGS sequence"/>
</dbReference>
<reference evidence="3 4" key="1">
    <citation type="submission" date="2015-05" db="EMBL/GenBank/DDBJ databases">
        <title>Photobacterium galathea sp. nov.</title>
        <authorList>
            <person name="Machado H."/>
            <person name="Gram L."/>
        </authorList>
    </citation>
    <scope>NUCLEOTIDE SEQUENCE [LARGE SCALE GENOMIC DNA]</scope>
    <source>
        <strain evidence="3 4">DSM 22954</strain>
    </source>
</reference>
<dbReference type="PANTHER" id="PTHR33376:SF5">
    <property type="entry name" value="EXTRACYTOPLASMIC SOLUTE RECEPTOR PROTEIN"/>
    <property type="match status" value="1"/>
</dbReference>
<comment type="caution">
    <text evidence="3">The sequence shown here is derived from an EMBL/GenBank/DDBJ whole genome shotgun (WGS) entry which is preliminary data.</text>
</comment>
<dbReference type="PROSITE" id="PS51318">
    <property type="entry name" value="TAT"/>
    <property type="match status" value="1"/>
</dbReference>
<dbReference type="STRING" id="320778.ABT57_10355"/>
<dbReference type="EMBL" id="LDOU01000007">
    <property type="protein sequence ID" value="KLV10047.1"/>
    <property type="molecule type" value="Genomic_DNA"/>
</dbReference>
<dbReference type="GO" id="GO:0055085">
    <property type="term" value="P:transmembrane transport"/>
    <property type="evidence" value="ECO:0007669"/>
    <property type="project" value="InterPro"/>
</dbReference>
<organism evidence="3 4">
    <name type="scientific">Photobacterium ganghwense</name>
    <dbReference type="NCBI Taxonomy" id="320778"/>
    <lineage>
        <taxon>Bacteria</taxon>
        <taxon>Pseudomonadati</taxon>
        <taxon>Pseudomonadota</taxon>
        <taxon>Gammaproteobacteria</taxon>
        <taxon>Vibrionales</taxon>
        <taxon>Vibrionaceae</taxon>
        <taxon>Photobacterium</taxon>
    </lineage>
</organism>
<dbReference type="InterPro" id="IPR018389">
    <property type="entry name" value="DctP_fam"/>
</dbReference>
<proteinExistence type="predicted"/>
<evidence type="ECO:0000256" key="1">
    <source>
        <dbReference type="ARBA" id="ARBA00022729"/>
    </source>
</evidence>
<keyword evidence="4" id="KW-1185">Reference proteome</keyword>
<protein>
    <submittedName>
        <fullName evidence="3">C4-dicarboxylate ABC transporter substrate-binding protein</fullName>
    </submittedName>
</protein>
<dbReference type="InterPro" id="IPR038404">
    <property type="entry name" value="TRAP_DctP_sf"/>
</dbReference>
<name>A0A0J1K6S4_9GAMM</name>
<accession>A0A0J1K6S4</accession>